<dbReference type="EMBL" id="JBHRTP010000008">
    <property type="protein sequence ID" value="MFC3107069.1"/>
    <property type="molecule type" value="Genomic_DNA"/>
</dbReference>
<sequence>MSIGKFDMRPDQLYDQALAHMERTVNILAQRVPQPQQVPYDDSFVFRHVEKTVHQALVQKLARLVSSLHAARLLTMYGFVQEQAALQRILDELQEDITFLAYGVIFGKWTSLHQDYLDAFFEEEFDAKSAIESTQKRPMLPRKKIRAWIAAVDGPDMDPSRGIELMRTISKAYSGYVHAASPHIMDMYGGNPPRFHMRGMLGTPRHDEHSADLWNYFYRGIIAFGFAAKAFGDDDLFNTIRDFVDEFARVTGNNYQSNEWDEI</sequence>
<gene>
    <name evidence="1" type="ORF">ACFOFO_03680</name>
</gene>
<accession>A0ABV7EYM6</accession>
<comment type="caution">
    <text evidence="1">The sequence shown here is derived from an EMBL/GenBank/DDBJ whole genome shotgun (WGS) entry which is preliminary data.</text>
</comment>
<keyword evidence="2" id="KW-1185">Reference proteome</keyword>
<reference evidence="2" key="1">
    <citation type="journal article" date="2019" name="Int. J. Syst. Evol. Microbiol.">
        <title>The Global Catalogue of Microorganisms (GCM) 10K type strain sequencing project: providing services to taxonomists for standard genome sequencing and annotation.</title>
        <authorList>
            <consortium name="The Broad Institute Genomics Platform"/>
            <consortium name="The Broad Institute Genome Sequencing Center for Infectious Disease"/>
            <person name="Wu L."/>
            <person name="Ma J."/>
        </authorList>
    </citation>
    <scope>NUCLEOTIDE SEQUENCE [LARGE SCALE GENOMIC DNA]</scope>
    <source>
        <strain evidence="2">KCTC 42986</strain>
    </source>
</reference>
<protein>
    <submittedName>
        <fullName evidence="1">Uncharacterized protein</fullName>
    </submittedName>
</protein>
<proteinExistence type="predicted"/>
<name>A0ABV7EYM6_9BURK</name>
<evidence type="ECO:0000313" key="1">
    <source>
        <dbReference type="EMBL" id="MFC3107069.1"/>
    </source>
</evidence>
<dbReference type="Proteomes" id="UP001595530">
    <property type="component" value="Unassembled WGS sequence"/>
</dbReference>
<dbReference type="RefSeq" id="WP_390330875.1">
    <property type="nucleotide sequence ID" value="NZ_JBHRTP010000008.1"/>
</dbReference>
<organism evidence="1 2">
    <name type="scientific">Undibacterium arcticum</name>
    <dbReference type="NCBI Taxonomy" id="1762892"/>
    <lineage>
        <taxon>Bacteria</taxon>
        <taxon>Pseudomonadati</taxon>
        <taxon>Pseudomonadota</taxon>
        <taxon>Betaproteobacteria</taxon>
        <taxon>Burkholderiales</taxon>
        <taxon>Oxalobacteraceae</taxon>
        <taxon>Undibacterium</taxon>
    </lineage>
</organism>
<evidence type="ECO:0000313" key="2">
    <source>
        <dbReference type="Proteomes" id="UP001595530"/>
    </source>
</evidence>